<dbReference type="InterPro" id="IPR020845">
    <property type="entry name" value="AMP-binding_CS"/>
</dbReference>
<dbReference type="KEGG" id="phc:BBI08_16355"/>
<keyword evidence="4" id="KW-1185">Reference proteome</keyword>
<dbReference type="NCBIfam" id="NF004837">
    <property type="entry name" value="PRK06187.1"/>
    <property type="match status" value="1"/>
</dbReference>
<dbReference type="OrthoDB" id="9803968at2"/>
<evidence type="ECO:0000313" key="4">
    <source>
        <dbReference type="Proteomes" id="UP000092687"/>
    </source>
</evidence>
<dbReference type="Proteomes" id="UP000092687">
    <property type="component" value="Chromosome"/>
</dbReference>
<organism evidence="3 4">
    <name type="scientific">Planococcus halocryophilus</name>
    <dbReference type="NCBI Taxonomy" id="1215089"/>
    <lineage>
        <taxon>Bacteria</taxon>
        <taxon>Bacillati</taxon>
        <taxon>Bacillota</taxon>
        <taxon>Bacilli</taxon>
        <taxon>Bacillales</taxon>
        <taxon>Caryophanaceae</taxon>
        <taxon>Planococcus</taxon>
    </lineage>
</organism>
<reference evidence="3" key="1">
    <citation type="submission" date="2016-10" db="EMBL/GenBank/DDBJ databases">
        <authorList>
            <person name="de Groot N.N."/>
        </authorList>
    </citation>
    <scope>NUCLEOTIDE SEQUENCE</scope>
    <source>
        <strain evidence="3">DSM 24743</strain>
    </source>
</reference>
<dbReference type="RefSeq" id="WP_065528512.1">
    <property type="nucleotide sequence ID" value="NZ_CP016537.2"/>
</dbReference>
<dbReference type="SUPFAM" id="SSF56801">
    <property type="entry name" value="Acetyl-CoA synthetase-like"/>
    <property type="match status" value="1"/>
</dbReference>
<dbReference type="InterPro" id="IPR025110">
    <property type="entry name" value="AMP-bd_C"/>
</dbReference>
<evidence type="ECO:0000259" key="2">
    <source>
        <dbReference type="Pfam" id="PF13193"/>
    </source>
</evidence>
<feature type="domain" description="AMP-dependent synthetase/ligase" evidence="1">
    <location>
        <begin position="8"/>
        <end position="368"/>
    </location>
</feature>
<dbReference type="Gene3D" id="3.30.300.30">
    <property type="match status" value="1"/>
</dbReference>
<protein>
    <submittedName>
        <fullName evidence="3">Long-chain fatty acid--CoA ligase</fullName>
    </submittedName>
</protein>
<name>A0A1C7DVJ2_9BACL</name>
<evidence type="ECO:0000313" key="3">
    <source>
        <dbReference type="EMBL" id="ANU15328.1"/>
    </source>
</evidence>
<dbReference type="Pfam" id="PF00501">
    <property type="entry name" value="AMP-binding"/>
    <property type="match status" value="1"/>
</dbReference>
<keyword evidence="3" id="KW-0436">Ligase</keyword>
<dbReference type="Gene3D" id="3.40.50.12780">
    <property type="entry name" value="N-terminal domain of ligase-like"/>
    <property type="match status" value="1"/>
</dbReference>
<dbReference type="GO" id="GO:0016878">
    <property type="term" value="F:acid-thiol ligase activity"/>
    <property type="evidence" value="ECO:0007669"/>
    <property type="project" value="UniProtKB-ARBA"/>
</dbReference>
<dbReference type="STRING" id="1215089.BBI08_16355"/>
<dbReference type="InterPro" id="IPR050237">
    <property type="entry name" value="ATP-dep_AMP-bd_enzyme"/>
</dbReference>
<sequence length="518" mass="57863">MNITAALRQNAKRFPDKVAIVCEGRTYSYQELNEEVNRMANGLLETGLQKGDKVSLFMKNSDYNVLAFFAVLKAGGVAVPVNYRLSADESGYIFGQSESRFIFCDVEFEGVIAEGKRQATSLQQVIVHPAPENNDYLSWDSVLSENALNPSVEILNTDDAEILYTSGTTGKPKGALFDHQRLVNVSASFVFGVGIDAEDRILHAVPLFHSVQLNLFLVTGILLGTSNIILSEFDPEHVVRSIEEFEVSVFFGLPNMYEALLQVPNAESANLSSVTKCMYGADPIDPDLVKKAMDFFGHQQFYNLCLLTEGGPGGVFLLPEQHEAKVGSGGKPMYFMEVRVVDDEFKDVQPGLIGEFIVKGNTVMKEYYNKPKETAESFRDGWLLTGDLATIDEDGFISLVDRKADRIISAGENIFSIEVEQVTTNHPQVAEAATVGLPEEEWGEIVGVIIVPKEGETIEEEQLMDYYLEHLPGYKIPKKYKIVESLPRNASGKIMKYKLRELHISEFEWFRKVPESRY</sequence>
<dbReference type="PANTHER" id="PTHR43767:SF1">
    <property type="entry name" value="NONRIBOSOMAL PEPTIDE SYNTHASE PES1 (EUROFUNG)-RELATED"/>
    <property type="match status" value="1"/>
</dbReference>
<dbReference type="AlphaFoldDB" id="A0A1C7DVJ2"/>
<dbReference type="Pfam" id="PF13193">
    <property type="entry name" value="AMP-binding_C"/>
    <property type="match status" value="1"/>
</dbReference>
<dbReference type="PANTHER" id="PTHR43767">
    <property type="entry name" value="LONG-CHAIN-FATTY-ACID--COA LIGASE"/>
    <property type="match status" value="1"/>
</dbReference>
<evidence type="ECO:0000259" key="1">
    <source>
        <dbReference type="Pfam" id="PF00501"/>
    </source>
</evidence>
<dbReference type="PROSITE" id="PS00455">
    <property type="entry name" value="AMP_BINDING"/>
    <property type="match status" value="1"/>
</dbReference>
<dbReference type="EMBL" id="CP016537">
    <property type="protein sequence ID" value="ANU15328.1"/>
    <property type="molecule type" value="Genomic_DNA"/>
</dbReference>
<accession>A0A1C7DVJ2</accession>
<proteinExistence type="predicted"/>
<dbReference type="InterPro" id="IPR042099">
    <property type="entry name" value="ANL_N_sf"/>
</dbReference>
<dbReference type="InterPro" id="IPR045851">
    <property type="entry name" value="AMP-bd_C_sf"/>
</dbReference>
<gene>
    <name evidence="3" type="ORF">BBI08_16355</name>
</gene>
<feature type="domain" description="AMP-binding enzyme C-terminal" evidence="2">
    <location>
        <begin position="418"/>
        <end position="493"/>
    </location>
</feature>
<dbReference type="InterPro" id="IPR000873">
    <property type="entry name" value="AMP-dep_synth/lig_dom"/>
</dbReference>